<keyword evidence="2" id="KW-1133">Transmembrane helix</keyword>
<evidence type="ECO:0000313" key="3">
    <source>
        <dbReference type="EMBL" id="MFC6671499.1"/>
    </source>
</evidence>
<feature type="transmembrane region" description="Helical" evidence="2">
    <location>
        <begin position="19"/>
        <end position="36"/>
    </location>
</feature>
<keyword evidence="2" id="KW-0472">Membrane</keyword>
<gene>
    <name evidence="3" type="ORF">ACFQDL_16560</name>
</gene>
<dbReference type="Proteomes" id="UP001596422">
    <property type="component" value="Unassembled WGS sequence"/>
</dbReference>
<proteinExistence type="predicted"/>
<reference evidence="4" key="1">
    <citation type="journal article" date="2019" name="Int. J. Syst. Evol. Microbiol.">
        <title>The Global Catalogue of Microorganisms (GCM) 10K type strain sequencing project: providing services to taxonomists for standard genome sequencing and annotation.</title>
        <authorList>
            <consortium name="The Broad Institute Genomics Platform"/>
            <consortium name="The Broad Institute Genome Sequencing Center for Infectious Disease"/>
            <person name="Wu L."/>
            <person name="Ma J."/>
        </authorList>
    </citation>
    <scope>NUCLEOTIDE SEQUENCE [LARGE SCALE GENOMIC DNA]</scope>
    <source>
        <strain evidence="4">NBRC 111756</strain>
    </source>
</reference>
<feature type="region of interest" description="Disordered" evidence="1">
    <location>
        <begin position="165"/>
        <end position="187"/>
    </location>
</feature>
<evidence type="ECO:0000313" key="4">
    <source>
        <dbReference type="Proteomes" id="UP001596422"/>
    </source>
</evidence>
<accession>A0ABW2A2A9</accession>
<evidence type="ECO:0000256" key="1">
    <source>
        <dbReference type="SAM" id="MobiDB-lite"/>
    </source>
</evidence>
<name>A0ABW2A2A9_9GAMM</name>
<evidence type="ECO:0000256" key="2">
    <source>
        <dbReference type="SAM" id="Phobius"/>
    </source>
</evidence>
<sequence length="187" mass="20456">MAKIISDFAVSAYFFIDHWTLYGVTFFAAASVPGLVRIRPVQVRVFAVDGLAALHQAGAGELKGDNRLNHPSRVRRTERVQPIDRLCRCENARLGPQLETGQATAPGEIGEALAATWPGRPGMARWFFSEKGVYTPAGAIHKRQQPLVCIHEGFDNLTGEAWGDYEQPPLPHSTLGSETRVPSKGHA</sequence>
<dbReference type="RefSeq" id="WP_379910003.1">
    <property type="nucleotide sequence ID" value="NZ_JBHSWE010000001.1"/>
</dbReference>
<organism evidence="3 4">
    <name type="scientific">Marinobacterium aestuariivivens</name>
    <dbReference type="NCBI Taxonomy" id="1698799"/>
    <lineage>
        <taxon>Bacteria</taxon>
        <taxon>Pseudomonadati</taxon>
        <taxon>Pseudomonadota</taxon>
        <taxon>Gammaproteobacteria</taxon>
        <taxon>Oceanospirillales</taxon>
        <taxon>Oceanospirillaceae</taxon>
        <taxon>Marinobacterium</taxon>
    </lineage>
</organism>
<comment type="caution">
    <text evidence="3">The sequence shown here is derived from an EMBL/GenBank/DDBJ whole genome shotgun (WGS) entry which is preliminary data.</text>
</comment>
<keyword evidence="2" id="KW-0812">Transmembrane</keyword>
<dbReference type="EMBL" id="JBHSWE010000001">
    <property type="protein sequence ID" value="MFC6671499.1"/>
    <property type="molecule type" value="Genomic_DNA"/>
</dbReference>
<keyword evidence="4" id="KW-1185">Reference proteome</keyword>
<protein>
    <submittedName>
        <fullName evidence="3">Uncharacterized protein</fullName>
    </submittedName>
</protein>